<dbReference type="PRINTS" id="PR00038">
    <property type="entry name" value="HTHLUXR"/>
</dbReference>
<keyword evidence="4" id="KW-0472">Membrane</keyword>
<dbReference type="RefSeq" id="WP_341368666.1">
    <property type="nucleotide sequence ID" value="NZ_CP150951.2"/>
</dbReference>
<dbReference type="PROSITE" id="PS50043">
    <property type="entry name" value="HTH_LUXR_2"/>
    <property type="match status" value="1"/>
</dbReference>
<dbReference type="SUPFAM" id="SSF46894">
    <property type="entry name" value="C-terminal effector domain of the bipartite response regulators"/>
    <property type="match status" value="1"/>
</dbReference>
<organism evidence="6 7">
    <name type="scientific">Yoonia phaeophyticola</name>
    <dbReference type="NCBI Taxonomy" id="3137369"/>
    <lineage>
        <taxon>Bacteria</taxon>
        <taxon>Pseudomonadati</taxon>
        <taxon>Pseudomonadota</taxon>
        <taxon>Alphaproteobacteria</taxon>
        <taxon>Rhodobacterales</taxon>
        <taxon>Paracoccaceae</taxon>
        <taxon>Yoonia</taxon>
    </lineage>
</organism>
<evidence type="ECO:0000256" key="4">
    <source>
        <dbReference type="SAM" id="Phobius"/>
    </source>
</evidence>
<keyword evidence="3" id="KW-0804">Transcription</keyword>
<evidence type="ECO:0000256" key="3">
    <source>
        <dbReference type="ARBA" id="ARBA00023163"/>
    </source>
</evidence>
<gene>
    <name evidence="6" type="ORF">AABB29_08095</name>
</gene>
<keyword evidence="1" id="KW-0805">Transcription regulation</keyword>
<dbReference type="CDD" id="cd06170">
    <property type="entry name" value="LuxR_C_like"/>
    <property type="match status" value="1"/>
</dbReference>
<dbReference type="SMART" id="SM00421">
    <property type="entry name" value="HTH_LUXR"/>
    <property type="match status" value="1"/>
</dbReference>
<sequence>MRRPTSQKQISLVFLGCLTAFQILCAGFFVAEFLTEVLGLRHWALPFVWREILQILASLGLVIGSVTAILLLRQMRRRMNDVDRQLRAASGAFGDVMTEFFDEWSLSPSERDVAMFALRGYSNSEIADLRGKSEATVKTQINAVFRKADVTSRAQLMGLFVDAIMSEAPQKTAPNAVPAAA</sequence>
<evidence type="ECO:0000256" key="2">
    <source>
        <dbReference type="ARBA" id="ARBA00023125"/>
    </source>
</evidence>
<dbReference type="Proteomes" id="UP001440612">
    <property type="component" value="Chromosome"/>
</dbReference>
<feature type="transmembrane region" description="Helical" evidence="4">
    <location>
        <begin position="51"/>
        <end position="72"/>
    </location>
</feature>
<protein>
    <submittedName>
        <fullName evidence="6">Helix-turn-helix transcriptional regulator</fullName>
    </submittedName>
</protein>
<feature type="domain" description="HTH luxR-type" evidence="5">
    <location>
        <begin position="99"/>
        <end position="164"/>
    </location>
</feature>
<dbReference type="PANTHER" id="PTHR44688:SF16">
    <property type="entry name" value="DNA-BINDING TRANSCRIPTIONAL ACTIVATOR DEVR_DOSR"/>
    <property type="match status" value="1"/>
</dbReference>
<evidence type="ECO:0000256" key="1">
    <source>
        <dbReference type="ARBA" id="ARBA00023015"/>
    </source>
</evidence>
<evidence type="ECO:0000313" key="7">
    <source>
        <dbReference type="Proteomes" id="UP001440612"/>
    </source>
</evidence>
<evidence type="ECO:0000259" key="5">
    <source>
        <dbReference type="PROSITE" id="PS50043"/>
    </source>
</evidence>
<dbReference type="Pfam" id="PF00196">
    <property type="entry name" value="GerE"/>
    <property type="match status" value="1"/>
</dbReference>
<name>A0ABZ2V979_9RHOB</name>
<dbReference type="InterPro" id="IPR016032">
    <property type="entry name" value="Sig_transdc_resp-reg_C-effctor"/>
</dbReference>
<keyword evidence="4" id="KW-1133">Transmembrane helix</keyword>
<dbReference type="InterPro" id="IPR036388">
    <property type="entry name" value="WH-like_DNA-bd_sf"/>
</dbReference>
<feature type="transmembrane region" description="Helical" evidence="4">
    <location>
        <begin position="12"/>
        <end position="31"/>
    </location>
</feature>
<dbReference type="InterPro" id="IPR000792">
    <property type="entry name" value="Tscrpt_reg_LuxR_C"/>
</dbReference>
<accession>A0ABZ2V979</accession>
<dbReference type="Gene3D" id="1.10.10.10">
    <property type="entry name" value="Winged helix-like DNA-binding domain superfamily/Winged helix DNA-binding domain"/>
    <property type="match status" value="1"/>
</dbReference>
<keyword evidence="7" id="KW-1185">Reference proteome</keyword>
<dbReference type="EMBL" id="CP150951">
    <property type="protein sequence ID" value="WZC50564.1"/>
    <property type="molecule type" value="Genomic_DNA"/>
</dbReference>
<proteinExistence type="predicted"/>
<evidence type="ECO:0000313" key="6">
    <source>
        <dbReference type="EMBL" id="WZC50564.1"/>
    </source>
</evidence>
<reference evidence="7" key="1">
    <citation type="submission" date="2024-04" db="EMBL/GenBank/DDBJ databases">
        <title>Phylogenomic analyses of a clade within the roseobacter group suggest taxonomic reassignments of species of the genera Aestuariivita, Citreicella, Loktanella, Nautella, Pelagibaca, Ruegeria, Thalassobius, Thiobacimonas and Tropicibacter, and the proposal o.</title>
        <authorList>
            <person name="Jeon C.O."/>
        </authorList>
    </citation>
    <scope>NUCLEOTIDE SEQUENCE [LARGE SCALE GENOMIC DNA]</scope>
    <source>
        <strain evidence="7">BS5-3</strain>
    </source>
</reference>
<keyword evidence="4" id="KW-0812">Transmembrane</keyword>
<dbReference type="PANTHER" id="PTHR44688">
    <property type="entry name" value="DNA-BINDING TRANSCRIPTIONAL ACTIVATOR DEVR_DOSR"/>
    <property type="match status" value="1"/>
</dbReference>
<keyword evidence="2" id="KW-0238">DNA-binding</keyword>